<protein>
    <recommendedName>
        <fullName evidence="1">DUF2470 domain-containing protein</fullName>
    </recommendedName>
</protein>
<dbReference type="InterPro" id="IPR019595">
    <property type="entry name" value="DUF2470"/>
</dbReference>
<accession>A0A7S0RU71</accession>
<dbReference type="Gene3D" id="3.20.180.10">
    <property type="entry name" value="PNP-oxidase-like"/>
    <property type="match status" value="1"/>
</dbReference>
<evidence type="ECO:0000259" key="1">
    <source>
        <dbReference type="Pfam" id="PF10615"/>
    </source>
</evidence>
<dbReference type="AlphaFoldDB" id="A0A7S0RU71"/>
<dbReference type="GO" id="GO:0005737">
    <property type="term" value="C:cytoplasm"/>
    <property type="evidence" value="ECO:0007669"/>
    <property type="project" value="UniProtKB-ARBA"/>
</dbReference>
<dbReference type="InterPro" id="IPR037119">
    <property type="entry name" value="Haem_oxidase_HugZ-like_sf"/>
</dbReference>
<proteinExistence type="predicted"/>
<dbReference type="PANTHER" id="PTHR13343:SF22">
    <property type="entry name" value="GLUTAMYL-TRNA REDUCTASE-BINDING PROTEIN, CHLOROPLASTIC"/>
    <property type="match status" value="1"/>
</dbReference>
<reference evidence="2" key="1">
    <citation type="submission" date="2021-01" db="EMBL/GenBank/DDBJ databases">
        <authorList>
            <person name="Corre E."/>
            <person name="Pelletier E."/>
            <person name="Niang G."/>
            <person name="Scheremetjew M."/>
            <person name="Finn R."/>
            <person name="Kale V."/>
            <person name="Holt S."/>
            <person name="Cochrane G."/>
            <person name="Meng A."/>
            <person name="Brown T."/>
            <person name="Cohen L."/>
        </authorList>
    </citation>
    <scope>NUCLEOTIDE SEQUENCE</scope>
    <source>
        <strain evidence="2">SAG 11-49</strain>
    </source>
</reference>
<evidence type="ECO:0000313" key="2">
    <source>
        <dbReference type="EMBL" id="CAD8687140.1"/>
    </source>
</evidence>
<name>A0A7S0RU71_9CHLO</name>
<dbReference type="PANTHER" id="PTHR13343">
    <property type="entry name" value="CREG1 PROTEIN"/>
    <property type="match status" value="1"/>
</dbReference>
<sequence length="292" mass="31332">MQMQMHRSMGMRAPRLRALRPFTSVRPNAVANGNGIAHSNGTSQAPSPAETARTVVEMCSEGTLCTLAADGTPLGTAVSFTLDKTGCPHVNLAAGGLELKNLAKEARCSLQIQPTTYPARAVASVTLVGKLQGAGQQGGAMPMEVEKCLYFGGLDQTPVQGVEVGGDEFRAAESDALKSTAVELIRSWNDERAEDIYRIVSDFLKIPLTEMSYAELLWVDRLGMWVRVEAAGHGDGPHVVRVPFYRSVLDERDARSVITMAAQLAWENDRPYTPPVPSIFTDASATAAAANN</sequence>
<dbReference type="EMBL" id="HBFB01023575">
    <property type="protein sequence ID" value="CAD8687140.1"/>
    <property type="molecule type" value="Transcribed_RNA"/>
</dbReference>
<dbReference type="InterPro" id="IPR012349">
    <property type="entry name" value="Split_barrel_FMN-bd"/>
</dbReference>
<gene>
    <name evidence="2" type="ORF">CLEI1391_LOCUS13279</name>
</gene>
<dbReference type="Gene3D" id="2.30.110.10">
    <property type="entry name" value="Electron Transport, Fmn-binding Protein, Chain A"/>
    <property type="match status" value="1"/>
</dbReference>
<dbReference type="SUPFAM" id="SSF50475">
    <property type="entry name" value="FMN-binding split barrel"/>
    <property type="match status" value="1"/>
</dbReference>
<organism evidence="2">
    <name type="scientific">Chlamydomonas leiostraca</name>
    <dbReference type="NCBI Taxonomy" id="1034604"/>
    <lineage>
        <taxon>Eukaryota</taxon>
        <taxon>Viridiplantae</taxon>
        <taxon>Chlorophyta</taxon>
        <taxon>core chlorophytes</taxon>
        <taxon>Chlorophyceae</taxon>
        <taxon>CS clade</taxon>
        <taxon>Chlamydomonadales</taxon>
        <taxon>Chlamydomonadaceae</taxon>
        <taxon>Chlamydomonas</taxon>
    </lineage>
</organism>
<dbReference type="Pfam" id="PF10615">
    <property type="entry name" value="DUF2470"/>
    <property type="match status" value="1"/>
</dbReference>
<feature type="domain" description="DUF2470" evidence="1">
    <location>
        <begin position="185"/>
        <end position="258"/>
    </location>
</feature>